<comment type="caution">
    <text evidence="1">The sequence shown here is derived from an EMBL/GenBank/DDBJ whole genome shotgun (WGS) entry which is preliminary data.</text>
</comment>
<accession>A0A1V2LK53</accession>
<proteinExistence type="predicted"/>
<evidence type="ECO:0000313" key="2">
    <source>
        <dbReference type="EMBL" id="OUT20599.1"/>
    </source>
</evidence>
<organism evidence="1 3">
    <name type="scientific">Pichia kudriavzevii</name>
    <name type="common">Yeast</name>
    <name type="synonym">Issatchenkia orientalis</name>
    <dbReference type="NCBI Taxonomy" id="4909"/>
    <lineage>
        <taxon>Eukaryota</taxon>
        <taxon>Fungi</taxon>
        <taxon>Dikarya</taxon>
        <taxon>Ascomycota</taxon>
        <taxon>Saccharomycotina</taxon>
        <taxon>Pichiomycetes</taxon>
        <taxon>Pichiales</taxon>
        <taxon>Pichiaceae</taxon>
        <taxon>Pichia</taxon>
    </lineage>
</organism>
<evidence type="ECO:0000313" key="4">
    <source>
        <dbReference type="Proteomes" id="UP000195871"/>
    </source>
</evidence>
<evidence type="ECO:0000313" key="3">
    <source>
        <dbReference type="Proteomes" id="UP000189274"/>
    </source>
</evidence>
<dbReference type="VEuPathDB" id="FungiDB:C5L36_0A08800"/>
<name>A0A1V2LK53_PICKU</name>
<gene>
    <name evidence="1" type="ORF">BOH78_3340</name>
    <name evidence="2" type="ORF">CAS74_004262</name>
</gene>
<dbReference type="Proteomes" id="UP000195871">
    <property type="component" value="Unassembled WGS sequence"/>
</dbReference>
<dbReference type="Proteomes" id="UP000189274">
    <property type="component" value="Unassembled WGS sequence"/>
</dbReference>
<dbReference type="EMBL" id="NHMM01000007">
    <property type="protein sequence ID" value="OUT20599.1"/>
    <property type="molecule type" value="Genomic_DNA"/>
</dbReference>
<reference evidence="2 4" key="3">
    <citation type="submission" date="2017-05" db="EMBL/GenBank/DDBJ databases">
        <title>The Genome Sequence of Candida krusei Ckrusei653.</title>
        <authorList>
            <person name="Cuomo C."/>
            <person name="Forche A."/>
            <person name="Young S."/>
            <person name="Abouelleil A."/>
            <person name="Cao P."/>
            <person name="Chapman S."/>
            <person name="Cusick C."/>
            <person name="Shea T."/>
            <person name="Nusbaum C."/>
            <person name="Birren B."/>
        </authorList>
    </citation>
    <scope>NUCLEOTIDE SEQUENCE [LARGE SCALE GENOMIC DNA]</scope>
    <source>
        <strain evidence="2 4">Ckrusei653</strain>
    </source>
</reference>
<dbReference type="EMBL" id="MQVM01000016">
    <property type="protein sequence ID" value="ONH73170.1"/>
    <property type="molecule type" value="Genomic_DNA"/>
</dbReference>
<sequence>MVQILDSETREELFVSLISNLFELSSNGTPQLNHSVVVQLLSWFNDNSINTYSFGQFPEYYRIDQSKRLWYLVDHIQRQTMRKYVYYNNKVAIYAVVDDNVNGNHIIVDNNRKLCSKCGHFKTFSCACSHLLLSLFYSVSPLANSPNLALRSSIIPDEDTYLSIIQNHSTL</sequence>
<reference evidence="1" key="2">
    <citation type="submission" date="2017-01" db="EMBL/GenBank/DDBJ databases">
        <authorList>
            <person name="Mah S.A."/>
            <person name="Swanson W.J."/>
            <person name="Moy G.W."/>
            <person name="Vacquier V.D."/>
        </authorList>
    </citation>
    <scope>NUCLEOTIDE SEQUENCE [LARGE SCALE GENOMIC DNA]</scope>
    <source>
        <strain evidence="1">129</strain>
    </source>
</reference>
<dbReference type="AlphaFoldDB" id="A0A1V2LK53"/>
<evidence type="ECO:0000313" key="1">
    <source>
        <dbReference type="EMBL" id="ONH73170.1"/>
    </source>
</evidence>
<protein>
    <submittedName>
        <fullName evidence="1">Uncharacterized protein</fullName>
    </submittedName>
</protein>
<reference evidence="3" key="1">
    <citation type="journal article" date="2017" name="Genome Announc.">
        <title>Genome sequences of Cyberlindnera fabianii 65, Pichia kudriavzevii 129, and Saccharomyces cerevisiae 131 isolated from fermented masau fruits in Zimbabwe.</title>
        <authorList>
            <person name="van Rijswijck I.M.H."/>
            <person name="Derks M.F.L."/>
            <person name="Abee T."/>
            <person name="de Ridder D."/>
            <person name="Smid E.J."/>
        </authorList>
    </citation>
    <scope>NUCLEOTIDE SEQUENCE [LARGE SCALE GENOMIC DNA]</scope>
    <source>
        <strain evidence="3">129</strain>
    </source>
</reference>